<evidence type="ECO:0000256" key="2">
    <source>
        <dbReference type="ARBA" id="ARBA00022723"/>
    </source>
</evidence>
<keyword evidence="4" id="KW-0411">Iron-sulfur</keyword>
<feature type="domain" description="Rieske" evidence="5">
    <location>
        <begin position="49"/>
        <end position="145"/>
    </location>
</feature>
<dbReference type="Pfam" id="PF00355">
    <property type="entry name" value="Rieske"/>
    <property type="match status" value="1"/>
</dbReference>
<dbReference type="GO" id="GO:0051537">
    <property type="term" value="F:2 iron, 2 sulfur cluster binding"/>
    <property type="evidence" value="ECO:0007669"/>
    <property type="project" value="UniProtKB-KW"/>
</dbReference>
<gene>
    <name evidence="6" type="ORF">C8P68_106353</name>
</gene>
<proteinExistence type="predicted"/>
<dbReference type="PROSITE" id="PS51257">
    <property type="entry name" value="PROKAR_LIPOPROTEIN"/>
    <property type="match status" value="1"/>
</dbReference>
<comment type="caution">
    <text evidence="6">The sequence shown here is derived from an EMBL/GenBank/DDBJ whole genome shotgun (WGS) entry which is preliminary data.</text>
</comment>
<keyword evidence="3" id="KW-0408">Iron</keyword>
<evidence type="ECO:0000256" key="3">
    <source>
        <dbReference type="ARBA" id="ARBA00023004"/>
    </source>
</evidence>
<reference evidence="6 7" key="1">
    <citation type="submission" date="2018-04" db="EMBL/GenBank/DDBJ databases">
        <title>Genomic Encyclopedia of Archaeal and Bacterial Type Strains, Phase II (KMG-II): from individual species to whole genera.</title>
        <authorList>
            <person name="Goeker M."/>
        </authorList>
    </citation>
    <scope>NUCLEOTIDE SEQUENCE [LARGE SCALE GENOMIC DNA]</scope>
    <source>
        <strain evidence="6 7">DSM 26809</strain>
    </source>
</reference>
<dbReference type="EMBL" id="QAOQ01000006">
    <property type="protein sequence ID" value="PTQ95138.1"/>
    <property type="molecule type" value="Genomic_DNA"/>
</dbReference>
<dbReference type="Gene3D" id="2.102.10.10">
    <property type="entry name" value="Rieske [2Fe-2S] iron-sulphur domain"/>
    <property type="match status" value="1"/>
</dbReference>
<evidence type="ECO:0000259" key="5">
    <source>
        <dbReference type="PROSITE" id="PS51296"/>
    </source>
</evidence>
<dbReference type="GO" id="GO:0046872">
    <property type="term" value="F:metal ion binding"/>
    <property type="evidence" value="ECO:0007669"/>
    <property type="project" value="UniProtKB-KW"/>
</dbReference>
<evidence type="ECO:0000256" key="1">
    <source>
        <dbReference type="ARBA" id="ARBA00022714"/>
    </source>
</evidence>
<keyword evidence="1" id="KW-0001">2Fe-2S</keyword>
<sequence>MERDEFLRKLGIGVLAVCAGCGIASCGSKVDVDHLDQTSAVPAPGSGNLFSIDLNNNIPNIGDSIKSSGVILVRIAAGNIAASFTAVQLSCTHQGSSINYNTTQGIFICPNHGSEFSKTGALLLGPAALPLHQYSVVISGNTLTVVA</sequence>
<dbReference type="Proteomes" id="UP000244168">
    <property type="component" value="Unassembled WGS sequence"/>
</dbReference>
<dbReference type="InterPro" id="IPR036922">
    <property type="entry name" value="Rieske_2Fe-2S_sf"/>
</dbReference>
<keyword evidence="7" id="KW-1185">Reference proteome</keyword>
<organism evidence="6 7">
    <name type="scientific">Mucilaginibacter yixingensis</name>
    <dbReference type="NCBI Taxonomy" id="1295612"/>
    <lineage>
        <taxon>Bacteria</taxon>
        <taxon>Pseudomonadati</taxon>
        <taxon>Bacteroidota</taxon>
        <taxon>Sphingobacteriia</taxon>
        <taxon>Sphingobacteriales</taxon>
        <taxon>Sphingobacteriaceae</taxon>
        <taxon>Mucilaginibacter</taxon>
    </lineage>
</organism>
<accession>A0A2T5J7L1</accession>
<keyword evidence="2" id="KW-0479">Metal-binding</keyword>
<name>A0A2T5J7L1_9SPHI</name>
<dbReference type="AlphaFoldDB" id="A0A2T5J7L1"/>
<evidence type="ECO:0000256" key="4">
    <source>
        <dbReference type="ARBA" id="ARBA00023014"/>
    </source>
</evidence>
<dbReference type="RefSeq" id="WP_107830089.1">
    <property type="nucleotide sequence ID" value="NZ_CP160205.1"/>
</dbReference>
<evidence type="ECO:0000313" key="6">
    <source>
        <dbReference type="EMBL" id="PTQ95138.1"/>
    </source>
</evidence>
<dbReference type="OrthoDB" id="165343at2"/>
<evidence type="ECO:0000313" key="7">
    <source>
        <dbReference type="Proteomes" id="UP000244168"/>
    </source>
</evidence>
<protein>
    <submittedName>
        <fullName evidence="6">Cytochrome b6-f complex iron-sulfur subunit</fullName>
    </submittedName>
</protein>
<dbReference type="SUPFAM" id="SSF50022">
    <property type="entry name" value="ISP domain"/>
    <property type="match status" value="1"/>
</dbReference>
<dbReference type="InterPro" id="IPR017941">
    <property type="entry name" value="Rieske_2Fe-2S"/>
</dbReference>
<dbReference type="PROSITE" id="PS51296">
    <property type="entry name" value="RIESKE"/>
    <property type="match status" value="1"/>
</dbReference>